<reference evidence="19" key="1">
    <citation type="submission" date="2021-07" db="EMBL/GenBank/DDBJ databases">
        <authorList>
            <person name="Durling M."/>
        </authorList>
    </citation>
    <scope>NUCLEOTIDE SEQUENCE</scope>
</reference>
<keyword evidence="20" id="KW-1185">Reference proteome</keyword>
<evidence type="ECO:0000313" key="20">
    <source>
        <dbReference type="Proteomes" id="UP000701801"/>
    </source>
</evidence>
<feature type="domain" description="Alanine dehydrogenase/pyridine nucleotide transhydrogenase N-terminal" evidence="18">
    <location>
        <begin position="7"/>
        <end position="142"/>
    </location>
</feature>
<gene>
    <name evidence="19" type="ORF">HYALB_00011669</name>
</gene>
<keyword evidence="10" id="KW-1015">Disulfide bond</keyword>
<evidence type="ECO:0000256" key="6">
    <source>
        <dbReference type="ARBA" id="ARBA00022605"/>
    </source>
</evidence>
<dbReference type="SMART" id="SM01003">
    <property type="entry name" value="AlaDh_PNT_N"/>
    <property type="match status" value="1"/>
</dbReference>
<accession>A0A9N9LZ49</accession>
<dbReference type="InterPro" id="IPR007886">
    <property type="entry name" value="AlaDH/PNT_N"/>
</dbReference>
<dbReference type="EMBL" id="CAJVRM010000361">
    <property type="protein sequence ID" value="CAG8980136.1"/>
    <property type="molecule type" value="Genomic_DNA"/>
</dbReference>
<dbReference type="PANTHER" id="PTHR11133">
    <property type="entry name" value="SACCHAROPINE DEHYDROGENASE"/>
    <property type="match status" value="1"/>
</dbReference>
<evidence type="ECO:0000256" key="13">
    <source>
        <dbReference type="PIRNR" id="PIRNR018250"/>
    </source>
</evidence>
<name>A0A9N9LZ49_9HELO</name>
<dbReference type="GO" id="GO:0005737">
    <property type="term" value="C:cytoplasm"/>
    <property type="evidence" value="ECO:0007669"/>
    <property type="project" value="TreeGrafter"/>
</dbReference>
<evidence type="ECO:0000256" key="5">
    <source>
        <dbReference type="ARBA" id="ARBA00021221"/>
    </source>
</evidence>
<feature type="binding site" evidence="15">
    <location>
        <position position="249"/>
    </location>
    <ligand>
        <name>NAD(+)</name>
        <dbReference type="ChEBI" id="CHEBI:57540"/>
    </ligand>
</feature>
<dbReference type="AlphaFoldDB" id="A0A9N9LZ49"/>
<comment type="similarity">
    <text evidence="2 13">Belongs to the AlaDH/PNT family.</text>
</comment>
<evidence type="ECO:0000256" key="10">
    <source>
        <dbReference type="ARBA" id="ARBA00023157"/>
    </source>
</evidence>
<feature type="binding site" evidence="15">
    <location>
        <position position="245"/>
    </location>
    <ligand>
        <name>NAD(+)</name>
        <dbReference type="ChEBI" id="CHEBI:57540"/>
    </ligand>
</feature>
<feature type="domain" description="Alanine dehydrogenase/pyridine nucleotide transhydrogenase NAD(H)-binding" evidence="17">
    <location>
        <begin position="198"/>
        <end position="339"/>
    </location>
</feature>
<organism evidence="19 20">
    <name type="scientific">Hymenoscyphus albidus</name>
    <dbReference type="NCBI Taxonomy" id="595503"/>
    <lineage>
        <taxon>Eukaryota</taxon>
        <taxon>Fungi</taxon>
        <taxon>Dikarya</taxon>
        <taxon>Ascomycota</taxon>
        <taxon>Pezizomycotina</taxon>
        <taxon>Leotiomycetes</taxon>
        <taxon>Helotiales</taxon>
        <taxon>Helotiaceae</taxon>
        <taxon>Hymenoscyphus</taxon>
    </lineage>
</organism>
<evidence type="ECO:0000256" key="2">
    <source>
        <dbReference type="ARBA" id="ARBA00005689"/>
    </source>
</evidence>
<evidence type="ECO:0000256" key="8">
    <source>
        <dbReference type="ARBA" id="ARBA00023027"/>
    </source>
</evidence>
<dbReference type="InterPro" id="IPR027281">
    <property type="entry name" value="Lys1"/>
</dbReference>
<feature type="active site" description="Proton donor" evidence="14">
    <location>
        <position position="95"/>
    </location>
</feature>
<dbReference type="OrthoDB" id="265306at2759"/>
<dbReference type="Gene3D" id="3.40.50.720">
    <property type="entry name" value="NAD(P)-binding Rossmann-like Domain"/>
    <property type="match status" value="1"/>
</dbReference>
<dbReference type="Pfam" id="PF05222">
    <property type="entry name" value="AlaDh_PNT_N"/>
    <property type="match status" value="1"/>
</dbReference>
<evidence type="ECO:0000256" key="1">
    <source>
        <dbReference type="ARBA" id="ARBA00004884"/>
    </source>
</evidence>
<evidence type="ECO:0000256" key="16">
    <source>
        <dbReference type="PIRSR" id="PIRSR018250-4"/>
    </source>
</evidence>
<dbReference type="PANTHER" id="PTHR11133:SF23">
    <property type="entry name" value="SACCHAROPINE DEHYDROGENASE [NAD(+), L-LYSINE-FORMING]"/>
    <property type="match status" value="1"/>
</dbReference>
<dbReference type="Proteomes" id="UP000701801">
    <property type="component" value="Unassembled WGS sequence"/>
</dbReference>
<comment type="pathway">
    <text evidence="1 13">Amino-acid biosynthesis; L-lysine biosynthesis via AAA pathway; L-lysine from L-alpha-aminoadipate (fungal route): step 3/3.</text>
</comment>
<feature type="binding site" evidence="15">
    <location>
        <begin position="221"/>
        <end position="222"/>
    </location>
    <ligand>
        <name>NAD(+)</name>
        <dbReference type="ChEBI" id="CHEBI:57540"/>
    </ligand>
</feature>
<comment type="caution">
    <text evidence="19">The sequence shown here is derived from an EMBL/GenBank/DDBJ whole genome shotgun (WGS) entry which is preliminary data.</text>
</comment>
<dbReference type="InterPro" id="IPR051168">
    <property type="entry name" value="AASS"/>
</dbReference>
<evidence type="ECO:0000256" key="14">
    <source>
        <dbReference type="PIRSR" id="PIRSR018250-1"/>
    </source>
</evidence>
<dbReference type="PIRSF" id="PIRSF018250">
    <property type="entry name" value="Saccharopine_DH_Lys"/>
    <property type="match status" value="1"/>
</dbReference>
<dbReference type="EC" id="1.5.1.7" evidence="4 13"/>
<dbReference type="SMART" id="SM01002">
    <property type="entry name" value="AlaDh_PNT_C"/>
    <property type="match status" value="1"/>
</dbReference>
<evidence type="ECO:0000256" key="4">
    <source>
        <dbReference type="ARBA" id="ARBA00012847"/>
    </source>
</evidence>
<feature type="active site" description="Proton acceptor" evidence="14">
    <location>
        <position position="77"/>
    </location>
</feature>
<dbReference type="SUPFAM" id="SSF52283">
    <property type="entry name" value="Formate/glycerate dehydrogenase catalytic domain-like"/>
    <property type="match status" value="1"/>
</dbReference>
<evidence type="ECO:0000256" key="11">
    <source>
        <dbReference type="ARBA" id="ARBA00033228"/>
    </source>
</evidence>
<comment type="catalytic activity">
    <reaction evidence="12 13">
        <text>L-saccharopine + NAD(+) + H2O = L-lysine + 2-oxoglutarate + NADH + H(+)</text>
        <dbReference type="Rhea" id="RHEA:12440"/>
        <dbReference type="ChEBI" id="CHEBI:15377"/>
        <dbReference type="ChEBI" id="CHEBI:15378"/>
        <dbReference type="ChEBI" id="CHEBI:16810"/>
        <dbReference type="ChEBI" id="CHEBI:32551"/>
        <dbReference type="ChEBI" id="CHEBI:57540"/>
        <dbReference type="ChEBI" id="CHEBI:57945"/>
        <dbReference type="ChEBI" id="CHEBI:57951"/>
        <dbReference type="EC" id="1.5.1.7"/>
    </reaction>
</comment>
<evidence type="ECO:0000313" key="19">
    <source>
        <dbReference type="EMBL" id="CAG8980136.1"/>
    </source>
</evidence>
<evidence type="ECO:0000259" key="18">
    <source>
        <dbReference type="SMART" id="SM01003"/>
    </source>
</evidence>
<dbReference type="GO" id="GO:0019878">
    <property type="term" value="P:lysine biosynthetic process via aminoadipic acid"/>
    <property type="evidence" value="ECO:0007669"/>
    <property type="project" value="TreeGrafter"/>
</dbReference>
<keyword evidence="8 13" id="KW-0520">NAD</keyword>
<sequence length="390" mass="43313">MTFPTIHLRSESKPFEARSALTPTTAKALLDAGYSVHIEHSPVRVFDDDEFAAVGASMVPEGSWIDAPLNHLILGLKELPDGDGLIRHTHITFHHIYKYQAGWQHTLQRFLRGGGMLLDLEYLTETTGGKRVAAFGYHAGFAGAALALKTWSWQKTHCMPNGNEAIPLLPAVEPFPNEQALVKETTDDIRRAVDEIHKEKLARGDEKIAQLPKVLVMGALGRCGSGAIDFLERAGIPSSNISKWDIDETKAGGPFAEILYFDIFVNCIFLADSIPPFITLEMVKEKPRNLSVIADVSCDAMSPFNPIPIYDIYTTFREPTVRILGAKSGEIEKVLDVISIDHLPTIVPREASEAFSKGILPNLLKLKDWKEDRAWKDVENKFFDAVVKIL</sequence>
<dbReference type="InterPro" id="IPR007698">
    <property type="entry name" value="AlaDH/PNT_NAD(H)-bd"/>
</dbReference>
<evidence type="ECO:0000256" key="12">
    <source>
        <dbReference type="ARBA" id="ARBA00047860"/>
    </source>
</evidence>
<proteinExistence type="inferred from homology"/>
<dbReference type="FunFam" id="3.40.50.720:FF:000217">
    <property type="entry name" value="Saccharopine dehydrogenase [NAD(+), L-lysine-forming]"/>
    <property type="match status" value="1"/>
</dbReference>
<comment type="subunit">
    <text evidence="3">Monomer.</text>
</comment>
<feature type="binding site" evidence="15">
    <location>
        <position position="296"/>
    </location>
    <ligand>
        <name>NAD(+)</name>
        <dbReference type="ChEBI" id="CHEBI:57540"/>
    </ligand>
</feature>
<evidence type="ECO:0000256" key="9">
    <source>
        <dbReference type="ARBA" id="ARBA00023154"/>
    </source>
</evidence>
<evidence type="ECO:0000256" key="15">
    <source>
        <dbReference type="PIRSR" id="PIRSR018250-3"/>
    </source>
</evidence>
<evidence type="ECO:0000259" key="17">
    <source>
        <dbReference type="SMART" id="SM01002"/>
    </source>
</evidence>
<evidence type="ECO:0000256" key="3">
    <source>
        <dbReference type="ARBA" id="ARBA00011245"/>
    </source>
</evidence>
<keyword evidence="7 13" id="KW-0560">Oxidoreductase</keyword>
<feature type="binding site" evidence="15">
    <location>
        <begin position="340"/>
        <end position="343"/>
    </location>
    <ligand>
        <name>NAD(+)</name>
        <dbReference type="ChEBI" id="CHEBI:57540"/>
    </ligand>
</feature>
<keyword evidence="6 13" id="KW-0028">Amino-acid biosynthesis</keyword>
<dbReference type="GO" id="GO:0004754">
    <property type="term" value="F:saccharopine dehydrogenase (NAD+, L-lysine-forming) activity"/>
    <property type="evidence" value="ECO:0007669"/>
    <property type="project" value="UniProtKB-EC"/>
</dbReference>
<evidence type="ECO:0000256" key="7">
    <source>
        <dbReference type="ARBA" id="ARBA00023002"/>
    </source>
</evidence>
<keyword evidence="9 13" id="KW-0457">Lysine biosynthesis</keyword>
<protein>
    <recommendedName>
        <fullName evidence="5 13">Saccharopine dehydrogenase [NAD(+), L-lysine-forming]</fullName>
        <shortName evidence="13">SDH</shortName>
        <ecNumber evidence="4 13">1.5.1.7</ecNumber>
    </recommendedName>
    <alternativeName>
        <fullName evidence="11 13">Lysine--2-oxoglutarate reductase</fullName>
    </alternativeName>
</protein>
<dbReference type="CDD" id="cd12188">
    <property type="entry name" value="SDH"/>
    <property type="match status" value="1"/>
</dbReference>
<feature type="disulfide bond" evidence="16">
    <location>
        <begin position="223"/>
        <end position="267"/>
    </location>
</feature>